<name>A0A6D2JHK4_9BRAS</name>
<dbReference type="AlphaFoldDB" id="A0A6D2JHK4"/>
<dbReference type="Proteomes" id="UP000467841">
    <property type="component" value="Unassembled WGS sequence"/>
</dbReference>
<evidence type="ECO:0000313" key="3">
    <source>
        <dbReference type="Proteomes" id="UP000467841"/>
    </source>
</evidence>
<dbReference type="Pfam" id="PF13456">
    <property type="entry name" value="RVT_3"/>
    <property type="match status" value="1"/>
</dbReference>
<comment type="caution">
    <text evidence="2">The sequence shown here is derived from an EMBL/GenBank/DDBJ whole genome shotgun (WGS) entry which is preliminary data.</text>
</comment>
<dbReference type="PANTHER" id="PTHR33116:SF86">
    <property type="entry name" value="REVERSE TRANSCRIPTASE DOMAIN-CONTAINING PROTEIN"/>
    <property type="match status" value="1"/>
</dbReference>
<gene>
    <name evidence="2" type="ORF">MERR_LOCUS24049</name>
</gene>
<feature type="domain" description="RNase H type-1" evidence="1">
    <location>
        <begin position="340"/>
        <end position="454"/>
    </location>
</feature>
<keyword evidence="3" id="KW-1185">Reference proteome</keyword>
<reference evidence="2" key="1">
    <citation type="submission" date="2020-01" db="EMBL/GenBank/DDBJ databases">
        <authorList>
            <person name="Mishra B."/>
        </authorList>
    </citation>
    <scope>NUCLEOTIDE SEQUENCE [LARGE SCALE GENOMIC DNA]</scope>
</reference>
<accession>A0A6D2JHK4</accession>
<dbReference type="InterPro" id="IPR002156">
    <property type="entry name" value="RNaseH_domain"/>
</dbReference>
<protein>
    <recommendedName>
        <fullName evidence="1">RNase H type-1 domain-containing protein</fullName>
    </recommendedName>
</protein>
<evidence type="ECO:0000259" key="1">
    <source>
        <dbReference type="Pfam" id="PF13456"/>
    </source>
</evidence>
<evidence type="ECO:0000313" key="2">
    <source>
        <dbReference type="EMBL" id="CAA7036814.1"/>
    </source>
</evidence>
<dbReference type="GO" id="GO:0004523">
    <property type="term" value="F:RNA-DNA hybrid ribonuclease activity"/>
    <property type="evidence" value="ECO:0007669"/>
    <property type="project" value="InterPro"/>
</dbReference>
<dbReference type="EMBL" id="CACVBM020001164">
    <property type="protein sequence ID" value="CAA7036814.1"/>
    <property type="molecule type" value="Genomic_DNA"/>
</dbReference>
<dbReference type="PANTHER" id="PTHR33116">
    <property type="entry name" value="REVERSE TRANSCRIPTASE ZINC-BINDING DOMAIN-CONTAINING PROTEIN-RELATED-RELATED"/>
    <property type="match status" value="1"/>
</dbReference>
<sequence length="494" mass="57543">MPVYAMTCFKLPKAICANLRNAMAELWWSAVEKKRKIHWISWEKMCLPKRLGGMGFRDIEDFNQAMLAKQAWKILQEPESLVAKLLKSSIQWGKELLVKGLRKRVGNRNMIEVWTDPWIFDEGLRAPWRLINPFNVNLLAKDLIDFRYKKWDVAKLREVFFEEDVQRVMEFLPVTNVEDFWCWMHNQSGDYSVKSGFWLATSINKAKSIREALMLPSLNILKSAVWIIPTTQKIRNFLWRALSGAIARKNDLIPQLLRRRFPWVIWILWKNRNNLAFESKNFNAMVTMEKIIEKVDQWFVAQEVDKVLEDLAPLVNATQVKRWRPPPEPWLKCNIGVYMEKGSGRRGVAWVLRDWKGIVCLHSRRALATVGNKLECGFIGALWALENLRSHGVKQVVLATEDSVVLGVMERPKAWPYFKLQVCDLSTVIPWLEGLKFELEPRCANRRVYLIAQSVVRGDRGQSYVASGHPRWLNEIFVSERVFSCLKPGRFLGS</sequence>
<organism evidence="2 3">
    <name type="scientific">Microthlaspi erraticum</name>
    <dbReference type="NCBI Taxonomy" id="1685480"/>
    <lineage>
        <taxon>Eukaryota</taxon>
        <taxon>Viridiplantae</taxon>
        <taxon>Streptophyta</taxon>
        <taxon>Embryophyta</taxon>
        <taxon>Tracheophyta</taxon>
        <taxon>Spermatophyta</taxon>
        <taxon>Magnoliopsida</taxon>
        <taxon>eudicotyledons</taxon>
        <taxon>Gunneridae</taxon>
        <taxon>Pentapetalae</taxon>
        <taxon>rosids</taxon>
        <taxon>malvids</taxon>
        <taxon>Brassicales</taxon>
        <taxon>Brassicaceae</taxon>
        <taxon>Coluteocarpeae</taxon>
        <taxon>Microthlaspi</taxon>
    </lineage>
</organism>
<proteinExistence type="predicted"/>
<dbReference type="OrthoDB" id="1749408at2759"/>
<dbReference type="GO" id="GO:0003676">
    <property type="term" value="F:nucleic acid binding"/>
    <property type="evidence" value="ECO:0007669"/>
    <property type="project" value="InterPro"/>
</dbReference>